<accession>A0A1B7I644</accession>
<dbReference type="Pfam" id="PF06812">
    <property type="entry name" value="ImpA_N"/>
    <property type="match status" value="1"/>
</dbReference>
<dbReference type="PANTHER" id="PTHR37951:SF1">
    <property type="entry name" value="TYPE VI SECRETION SYSTEM COMPONENT TSSA1"/>
    <property type="match status" value="1"/>
</dbReference>
<dbReference type="InterPro" id="IPR010657">
    <property type="entry name" value="ImpA_N"/>
</dbReference>
<evidence type="ECO:0000313" key="3">
    <source>
        <dbReference type="Proteomes" id="UP000078504"/>
    </source>
</evidence>
<organism evidence="2 3">
    <name type="scientific">Buttiauxella gaviniae ATCC 51604</name>
    <dbReference type="NCBI Taxonomy" id="1354253"/>
    <lineage>
        <taxon>Bacteria</taxon>
        <taxon>Pseudomonadati</taxon>
        <taxon>Pseudomonadota</taxon>
        <taxon>Gammaproteobacteria</taxon>
        <taxon>Enterobacterales</taxon>
        <taxon>Enterobacteriaceae</taxon>
        <taxon>Buttiauxella</taxon>
    </lineage>
</organism>
<dbReference type="RefSeq" id="WP_064511680.1">
    <property type="nucleotide sequence ID" value="NZ_LXEP01000003.1"/>
</dbReference>
<reference evidence="2 3" key="1">
    <citation type="submission" date="2016-04" db="EMBL/GenBank/DDBJ databases">
        <title>ATOL: Assembling a taxonomically balanced genome-scale reconstruction of the evolutionary history of the Enterobacteriaceae.</title>
        <authorList>
            <person name="Plunkett G.III."/>
            <person name="Neeno-Eckwall E.C."/>
            <person name="Glasner J.D."/>
            <person name="Perna N.T."/>
        </authorList>
    </citation>
    <scope>NUCLEOTIDE SEQUENCE [LARGE SCALE GENOMIC DNA]</scope>
    <source>
        <strain evidence="2 3">ATCC 51604</strain>
    </source>
</reference>
<dbReference type="PATRIC" id="fig|1354253.4.peg.201"/>
<proteinExistence type="predicted"/>
<dbReference type="Proteomes" id="UP000078504">
    <property type="component" value="Unassembled WGS sequence"/>
</dbReference>
<gene>
    <name evidence="2" type="ORF">M977_00197</name>
</gene>
<dbReference type="InterPro" id="IPR017740">
    <property type="entry name" value="TssA-like"/>
</dbReference>
<dbReference type="PANTHER" id="PTHR37951">
    <property type="entry name" value="CYTOPLASMIC PROTEIN-RELATED"/>
    <property type="match status" value="1"/>
</dbReference>
<dbReference type="EMBL" id="LXEP01000003">
    <property type="protein sequence ID" value="OAT23907.1"/>
    <property type="molecule type" value="Genomic_DNA"/>
</dbReference>
<dbReference type="NCBIfam" id="TIGR03363">
    <property type="entry name" value="VI_chp_8"/>
    <property type="match status" value="1"/>
</dbReference>
<sequence length="352" mass="40284">MTTEKIFNLDALLQPVSTAEPAGSNIEYEQIFERIRQARESDPDYLPQDEWSTTPRKADWMLVAKLSEEVLMTHSKDMQCVCWLVEAWTQLYHSAGLQAGLKLLTRYIEGWWDTSWPVLDDDGASYRHGMLNRLDRDVSQQWVLKPLFGDMQSSLAYWQKVLSFEHQGQKHSDDEPGEDYSMASFTLWASKLAPERVATVVGQIDHCQQLISQLEHNYAALNPLAEGRILHQTHEILGEMHDFCLRISQHSSAQQEEIMMLNVLDPESPQADARAANRGSQPQQVMSRDLAITQMLTIAHYFRQTEPSSPVPMLMERAARWANMPLAEWLVEMVGDERSLAEINFVLNGPSR</sequence>
<evidence type="ECO:0000259" key="1">
    <source>
        <dbReference type="Pfam" id="PF06812"/>
    </source>
</evidence>
<protein>
    <submittedName>
        <fullName evidence="2">ImpA family protein</fullName>
    </submittedName>
</protein>
<dbReference type="AlphaFoldDB" id="A0A1B7I644"/>
<feature type="domain" description="ImpA N-terminal" evidence="1">
    <location>
        <begin position="13"/>
        <end position="135"/>
    </location>
</feature>
<evidence type="ECO:0000313" key="2">
    <source>
        <dbReference type="EMBL" id="OAT23907.1"/>
    </source>
</evidence>
<comment type="caution">
    <text evidence="2">The sequence shown here is derived from an EMBL/GenBank/DDBJ whole genome shotgun (WGS) entry which is preliminary data.</text>
</comment>
<name>A0A1B7I644_9ENTR</name>